<dbReference type="GO" id="GO:0009425">
    <property type="term" value="C:bacterial-type flagellum basal body"/>
    <property type="evidence" value="ECO:0007669"/>
    <property type="project" value="UniProtKB-SubCell"/>
</dbReference>
<protein>
    <recommendedName>
        <fullName evidence="3 9">Flagellar biosynthetic protein FliR</fullName>
    </recommendedName>
</protein>
<dbReference type="InterPro" id="IPR006303">
    <property type="entry name" value="FliR"/>
</dbReference>
<sequence length="253" mass="27082">MLDAFLNQNLFHFLLVFVRLGTAMLVLPGLSSTYVSVNIRILLAVTITLVALPTVGAALPPAPDNTAFLVLLIAVEATIGVFLGMMAQFLLVPVSFAGNIMGFSTGLMMAQAFDPTTAQQSALIAGFLGEVAMVMVFVTGMHHLMIEAVVNSYDAFPPGQMPDTGDMVQLLVTILSSGFRLGLQLAAPFIIYAIIFNATLGVIARLMPQLNVLFVAMPAQILFGLALLMTTVPFLIYSFLGHFERGLINLAMP</sequence>
<dbReference type="KEGG" id="rru:Rru_A2822"/>
<dbReference type="AlphaFoldDB" id="Q2RQH6"/>
<comment type="subcellular location">
    <subcellularLocation>
        <location evidence="10">Cell membrane</location>
        <topology evidence="10">Multi-pass membrane protein</topology>
    </subcellularLocation>
    <subcellularLocation>
        <location evidence="10">Bacterial flagellum basal body</location>
    </subcellularLocation>
</comment>
<dbReference type="InterPro" id="IPR002010">
    <property type="entry name" value="T3SS_IM_R"/>
</dbReference>
<feature type="transmembrane region" description="Helical" evidence="10">
    <location>
        <begin position="190"/>
        <end position="207"/>
    </location>
</feature>
<keyword evidence="11" id="KW-0966">Cell projection</keyword>
<evidence type="ECO:0000256" key="4">
    <source>
        <dbReference type="ARBA" id="ARBA00022475"/>
    </source>
</evidence>
<proteinExistence type="inferred from homology"/>
<feature type="transmembrane region" description="Helical" evidence="10">
    <location>
        <begin position="37"/>
        <end position="59"/>
    </location>
</feature>
<keyword evidence="4 10" id="KW-1003">Cell membrane</keyword>
<evidence type="ECO:0000256" key="10">
    <source>
        <dbReference type="RuleBase" id="RU362071"/>
    </source>
</evidence>
<feature type="transmembrane region" description="Helical" evidence="10">
    <location>
        <begin position="122"/>
        <end position="146"/>
    </location>
</feature>
<evidence type="ECO:0000313" key="11">
    <source>
        <dbReference type="EMBL" id="ABC23619.1"/>
    </source>
</evidence>
<dbReference type="EnsemblBacteria" id="ABC23619">
    <property type="protein sequence ID" value="ABC23619"/>
    <property type="gene ID" value="Rru_A2822"/>
</dbReference>
<dbReference type="PANTHER" id="PTHR30065:SF8">
    <property type="entry name" value="FLAGELLAR BIOSYNTHETIC PROTEIN FLIR"/>
    <property type="match status" value="1"/>
</dbReference>
<dbReference type="eggNOG" id="COG1684">
    <property type="taxonomic scope" value="Bacteria"/>
</dbReference>
<dbReference type="NCBIfam" id="TIGR01400">
    <property type="entry name" value="fliR"/>
    <property type="match status" value="1"/>
</dbReference>
<name>Q2RQH6_RHORT</name>
<dbReference type="PhylomeDB" id="Q2RQH6"/>
<comment type="function">
    <text evidence="1 10">Role in flagellar biosynthesis.</text>
</comment>
<keyword evidence="6 10" id="KW-1133">Transmembrane helix</keyword>
<evidence type="ECO:0000313" key="12">
    <source>
        <dbReference type="Proteomes" id="UP000001929"/>
    </source>
</evidence>
<dbReference type="STRING" id="269796.Rru_A2822"/>
<dbReference type="PATRIC" id="fig|269796.9.peg.2928"/>
<feature type="transmembrane region" description="Helical" evidence="10">
    <location>
        <begin position="90"/>
        <end position="110"/>
    </location>
</feature>
<evidence type="ECO:0000256" key="1">
    <source>
        <dbReference type="ARBA" id="ARBA00002578"/>
    </source>
</evidence>
<keyword evidence="11" id="KW-0969">Cilium</keyword>
<feature type="transmembrane region" description="Helical" evidence="10">
    <location>
        <begin position="66"/>
        <end position="84"/>
    </location>
</feature>
<keyword evidence="8 10" id="KW-0975">Bacterial flagellum</keyword>
<organism evidence="11 12">
    <name type="scientific">Rhodospirillum rubrum (strain ATCC 11170 / ATH 1.1.1 / DSM 467 / LMG 4362 / NCIMB 8255 / S1)</name>
    <dbReference type="NCBI Taxonomy" id="269796"/>
    <lineage>
        <taxon>Bacteria</taxon>
        <taxon>Pseudomonadati</taxon>
        <taxon>Pseudomonadota</taxon>
        <taxon>Alphaproteobacteria</taxon>
        <taxon>Rhodospirillales</taxon>
        <taxon>Rhodospirillaceae</taxon>
        <taxon>Rhodospirillum</taxon>
    </lineage>
</organism>
<gene>
    <name evidence="11" type="ordered locus">Rru_A2822</name>
</gene>
<dbReference type="PANTHER" id="PTHR30065">
    <property type="entry name" value="FLAGELLAR BIOSYNTHETIC PROTEIN FLIR"/>
    <property type="match status" value="1"/>
</dbReference>
<dbReference type="GO" id="GO:0044780">
    <property type="term" value="P:bacterial-type flagellum assembly"/>
    <property type="evidence" value="ECO:0007669"/>
    <property type="project" value="UniProtKB-UniRule"/>
</dbReference>
<dbReference type="PRINTS" id="PR00953">
    <property type="entry name" value="TYPE3IMRPROT"/>
</dbReference>
<evidence type="ECO:0000256" key="3">
    <source>
        <dbReference type="ARBA" id="ARBA00021717"/>
    </source>
</evidence>
<evidence type="ECO:0000256" key="2">
    <source>
        <dbReference type="ARBA" id="ARBA00009772"/>
    </source>
</evidence>
<keyword evidence="12" id="KW-1185">Reference proteome</keyword>
<feature type="transmembrane region" description="Helical" evidence="10">
    <location>
        <begin position="12"/>
        <end position="31"/>
    </location>
</feature>
<evidence type="ECO:0000256" key="8">
    <source>
        <dbReference type="ARBA" id="ARBA00023143"/>
    </source>
</evidence>
<dbReference type="GO" id="GO:0006605">
    <property type="term" value="P:protein targeting"/>
    <property type="evidence" value="ECO:0007669"/>
    <property type="project" value="UniProtKB-UniRule"/>
</dbReference>
<keyword evidence="11" id="KW-0282">Flagellum</keyword>
<comment type="similarity">
    <text evidence="2 10">Belongs to the FliR/MopE/SpaR family.</text>
</comment>
<dbReference type="GO" id="GO:0005886">
    <property type="term" value="C:plasma membrane"/>
    <property type="evidence" value="ECO:0007669"/>
    <property type="project" value="UniProtKB-SubCell"/>
</dbReference>
<feature type="transmembrane region" description="Helical" evidence="10">
    <location>
        <begin position="219"/>
        <end position="240"/>
    </location>
</feature>
<accession>Q2RQH6</accession>
<keyword evidence="5 10" id="KW-0812">Transmembrane</keyword>
<dbReference type="RefSeq" id="WP_011390449.1">
    <property type="nucleotide sequence ID" value="NC_007643.1"/>
</dbReference>
<dbReference type="Pfam" id="PF01311">
    <property type="entry name" value="Bac_export_1"/>
    <property type="match status" value="1"/>
</dbReference>
<evidence type="ECO:0000256" key="9">
    <source>
        <dbReference type="NCBIfam" id="TIGR01400"/>
    </source>
</evidence>
<evidence type="ECO:0000256" key="6">
    <source>
        <dbReference type="ARBA" id="ARBA00022989"/>
    </source>
</evidence>
<evidence type="ECO:0000256" key="7">
    <source>
        <dbReference type="ARBA" id="ARBA00023136"/>
    </source>
</evidence>
<evidence type="ECO:0000256" key="5">
    <source>
        <dbReference type="ARBA" id="ARBA00022692"/>
    </source>
</evidence>
<keyword evidence="7 10" id="KW-0472">Membrane</keyword>
<dbReference type="EMBL" id="CP000230">
    <property type="protein sequence ID" value="ABC23619.1"/>
    <property type="molecule type" value="Genomic_DNA"/>
</dbReference>
<reference evidence="11 12" key="1">
    <citation type="journal article" date="2011" name="Stand. Genomic Sci.">
        <title>Complete genome sequence of Rhodospirillum rubrum type strain (S1).</title>
        <authorList>
            <person name="Munk A.C."/>
            <person name="Copeland A."/>
            <person name="Lucas S."/>
            <person name="Lapidus A."/>
            <person name="Del Rio T.G."/>
            <person name="Barry K."/>
            <person name="Detter J.C."/>
            <person name="Hammon N."/>
            <person name="Israni S."/>
            <person name="Pitluck S."/>
            <person name="Brettin T."/>
            <person name="Bruce D."/>
            <person name="Han C."/>
            <person name="Tapia R."/>
            <person name="Gilna P."/>
            <person name="Schmutz J."/>
            <person name="Larimer F."/>
            <person name="Land M."/>
            <person name="Kyrpides N.C."/>
            <person name="Mavromatis K."/>
            <person name="Richardson P."/>
            <person name="Rohde M."/>
            <person name="Goker M."/>
            <person name="Klenk H.P."/>
            <person name="Zhang Y."/>
            <person name="Roberts G.P."/>
            <person name="Reslewic S."/>
            <person name="Schwartz D.C."/>
        </authorList>
    </citation>
    <scope>NUCLEOTIDE SEQUENCE [LARGE SCALE GENOMIC DNA]</scope>
    <source>
        <strain evidence="12">ATCC 11170 / ATH 1.1.1 / DSM 467 / LMG 4362 / NCIMB 8255 / S1</strain>
    </source>
</reference>
<dbReference type="Proteomes" id="UP000001929">
    <property type="component" value="Chromosome"/>
</dbReference>
<dbReference type="HOGENOM" id="CLU_063626_3_0_5"/>